<evidence type="ECO:0000256" key="1">
    <source>
        <dbReference type="SAM" id="MobiDB-lite"/>
    </source>
</evidence>
<reference evidence="3 4" key="1">
    <citation type="journal article" date="2016" name="Mol. Biol. Evol.">
        <title>Comparative Genomics of Early-Diverging Mushroom-Forming Fungi Provides Insights into the Origins of Lignocellulose Decay Capabilities.</title>
        <authorList>
            <person name="Nagy L.G."/>
            <person name="Riley R."/>
            <person name="Tritt A."/>
            <person name="Adam C."/>
            <person name="Daum C."/>
            <person name="Floudas D."/>
            <person name="Sun H."/>
            <person name="Yadav J.S."/>
            <person name="Pangilinan J."/>
            <person name="Larsson K.H."/>
            <person name="Matsuura K."/>
            <person name="Barry K."/>
            <person name="Labutti K."/>
            <person name="Kuo R."/>
            <person name="Ohm R.A."/>
            <person name="Bhattacharya S.S."/>
            <person name="Shirouzu T."/>
            <person name="Yoshinaga Y."/>
            <person name="Martin F.M."/>
            <person name="Grigoriev I.V."/>
            <person name="Hibbett D.S."/>
        </authorList>
    </citation>
    <scope>NUCLEOTIDE SEQUENCE [LARGE SCALE GENOMIC DNA]</scope>
    <source>
        <strain evidence="3 4">93-53</strain>
    </source>
</reference>
<dbReference type="STRING" id="1314785.A0A165DTE4"/>
<evidence type="ECO:0000313" key="3">
    <source>
        <dbReference type="EMBL" id="KZT05594.1"/>
    </source>
</evidence>
<evidence type="ECO:0000259" key="2">
    <source>
        <dbReference type="Pfam" id="PF04774"/>
    </source>
</evidence>
<dbReference type="InterPro" id="IPR006861">
    <property type="entry name" value="HABP4_PAIRBP1-bd"/>
</dbReference>
<keyword evidence="4" id="KW-1185">Reference proteome</keyword>
<protein>
    <recommendedName>
        <fullName evidence="2">Hyaluronan/mRNA-binding protein domain-containing protein</fullName>
    </recommendedName>
</protein>
<feature type="region of interest" description="Disordered" evidence="1">
    <location>
        <begin position="1"/>
        <end position="86"/>
    </location>
</feature>
<feature type="region of interest" description="Disordered" evidence="1">
    <location>
        <begin position="110"/>
        <end position="137"/>
    </location>
</feature>
<name>A0A165DTE4_9APHY</name>
<dbReference type="RefSeq" id="XP_040763334.1">
    <property type="nucleotide sequence ID" value="XM_040914485.1"/>
</dbReference>
<feature type="compositionally biased region" description="Basic and acidic residues" evidence="1">
    <location>
        <begin position="1"/>
        <end position="28"/>
    </location>
</feature>
<accession>A0A165DTE4</accession>
<dbReference type="EMBL" id="KV427629">
    <property type="protein sequence ID" value="KZT05594.1"/>
    <property type="molecule type" value="Genomic_DNA"/>
</dbReference>
<feature type="domain" description="Hyaluronan/mRNA-binding protein" evidence="2">
    <location>
        <begin position="24"/>
        <end position="89"/>
    </location>
</feature>
<dbReference type="Proteomes" id="UP000076871">
    <property type="component" value="Unassembled WGS sequence"/>
</dbReference>
<evidence type="ECO:0000313" key="4">
    <source>
        <dbReference type="Proteomes" id="UP000076871"/>
    </source>
</evidence>
<feature type="compositionally biased region" description="Polar residues" evidence="1">
    <location>
        <begin position="127"/>
        <end position="137"/>
    </location>
</feature>
<feature type="compositionally biased region" description="Acidic residues" evidence="1">
    <location>
        <begin position="47"/>
        <end position="59"/>
    </location>
</feature>
<dbReference type="AlphaFoldDB" id="A0A165DTE4"/>
<proteinExistence type="predicted"/>
<dbReference type="GeneID" id="63831512"/>
<gene>
    <name evidence="3" type="ORF">LAESUDRAFT_813407</name>
</gene>
<organism evidence="3 4">
    <name type="scientific">Laetiporus sulphureus 93-53</name>
    <dbReference type="NCBI Taxonomy" id="1314785"/>
    <lineage>
        <taxon>Eukaryota</taxon>
        <taxon>Fungi</taxon>
        <taxon>Dikarya</taxon>
        <taxon>Basidiomycota</taxon>
        <taxon>Agaricomycotina</taxon>
        <taxon>Agaricomycetes</taxon>
        <taxon>Polyporales</taxon>
        <taxon>Laetiporus</taxon>
    </lineage>
</organism>
<dbReference type="Pfam" id="PF04774">
    <property type="entry name" value="HABP4_PAI-RBP1"/>
    <property type="match status" value="1"/>
</dbReference>
<sequence>MTRTERASYPRAIIKDRSEAKNAMDKHIPKGGAGAHNWGDVQHEHEYEEEGSLDEDAEREESGARPPAEQRPTPERRTSSLTEEELQKAREFRKKALKSEGVDLAAIARTSAAVSLSPPNREAPITSDANTSAVSTA</sequence>
<dbReference type="OrthoDB" id="2562681at2759"/>
<dbReference type="InParanoid" id="A0A165DTE4"/>